<evidence type="ECO:0000313" key="1">
    <source>
        <dbReference type="EMBL" id="RUT27989.1"/>
    </source>
</evidence>
<dbReference type="Proteomes" id="UP000272464">
    <property type="component" value="Unassembled WGS sequence"/>
</dbReference>
<dbReference type="OrthoDB" id="2649829at2"/>
<protein>
    <submittedName>
        <fullName evidence="1">DUF2508 family protein</fullName>
    </submittedName>
</protein>
<proteinExistence type="predicted"/>
<reference evidence="1 2" key="1">
    <citation type="submission" date="2018-12" db="EMBL/GenBank/DDBJ databases">
        <authorList>
            <person name="Sun L."/>
            <person name="Chen Z."/>
        </authorList>
    </citation>
    <scope>NUCLEOTIDE SEQUENCE [LARGE SCALE GENOMIC DNA]</scope>
    <source>
        <strain evidence="1 2">3-5-3</strain>
    </source>
</reference>
<sequence>MAFLSKWTDKMRRQREVNQDFQRKVHIYEEVRKAKMEWERAYMAFQQAVGEDEIDFAVYTLEAAERRYQIHLKEAKKEEVSWGPLPYGTHY</sequence>
<organism evidence="1 2">
    <name type="scientific">Paenibacillus zeisoli</name>
    <dbReference type="NCBI Taxonomy" id="2496267"/>
    <lineage>
        <taxon>Bacteria</taxon>
        <taxon>Bacillati</taxon>
        <taxon>Bacillota</taxon>
        <taxon>Bacilli</taxon>
        <taxon>Bacillales</taxon>
        <taxon>Paenibacillaceae</taxon>
        <taxon>Paenibacillus</taxon>
    </lineage>
</organism>
<name>A0A433X1J2_9BACL</name>
<comment type="caution">
    <text evidence="1">The sequence shown here is derived from an EMBL/GenBank/DDBJ whole genome shotgun (WGS) entry which is preliminary data.</text>
</comment>
<dbReference type="Pfam" id="PF10704">
    <property type="entry name" value="DUF2508"/>
    <property type="match status" value="1"/>
</dbReference>
<gene>
    <name evidence="1" type="ORF">EJP77_18400</name>
</gene>
<dbReference type="InterPro" id="IPR019644">
    <property type="entry name" value="DUF2508"/>
</dbReference>
<dbReference type="AlphaFoldDB" id="A0A433X1J2"/>
<dbReference type="RefSeq" id="WP_127200728.1">
    <property type="nucleotide sequence ID" value="NZ_RZNX01000012.1"/>
</dbReference>
<dbReference type="EMBL" id="RZNX01000012">
    <property type="protein sequence ID" value="RUT27989.1"/>
    <property type="molecule type" value="Genomic_DNA"/>
</dbReference>
<keyword evidence="2" id="KW-1185">Reference proteome</keyword>
<evidence type="ECO:0000313" key="2">
    <source>
        <dbReference type="Proteomes" id="UP000272464"/>
    </source>
</evidence>
<accession>A0A433X1J2</accession>